<feature type="binding site" evidence="8">
    <location>
        <position position="207"/>
    </location>
    <ligand>
        <name>ATP</name>
        <dbReference type="ChEBI" id="CHEBI:30616"/>
    </ligand>
</feature>
<comment type="similarity">
    <text evidence="8">Belongs to the PurK/PurT family.</text>
</comment>
<dbReference type="SUPFAM" id="SSF56059">
    <property type="entry name" value="Glutathione synthetase ATP-binding domain-like"/>
    <property type="match status" value="1"/>
</dbReference>
<dbReference type="InterPro" id="IPR016185">
    <property type="entry name" value="PreATP-grasp_dom_sf"/>
</dbReference>
<feature type="binding site" evidence="8">
    <location>
        <begin position="199"/>
        <end position="202"/>
    </location>
    <ligand>
        <name>ATP</name>
        <dbReference type="ChEBI" id="CHEBI:30616"/>
    </ligand>
</feature>
<feature type="domain" description="ATP-grasp" evidence="9">
    <location>
        <begin position="123"/>
        <end position="318"/>
    </location>
</feature>
<dbReference type="SUPFAM" id="SSF51246">
    <property type="entry name" value="Rudiment single hybrid motif"/>
    <property type="match status" value="1"/>
</dbReference>
<evidence type="ECO:0000259" key="9">
    <source>
        <dbReference type="PROSITE" id="PS50975"/>
    </source>
</evidence>
<keyword evidence="5 8" id="KW-0658">Purine biosynthesis</keyword>
<proteinExistence type="inferred from homology"/>
<dbReference type="GO" id="GO:0006189">
    <property type="term" value="P:'de novo' IMP biosynthetic process"/>
    <property type="evidence" value="ECO:0007669"/>
    <property type="project" value="UniProtKB-UniRule"/>
</dbReference>
<evidence type="ECO:0000256" key="1">
    <source>
        <dbReference type="ARBA" id="ARBA00011738"/>
    </source>
</evidence>
<evidence type="ECO:0000313" key="11">
    <source>
        <dbReference type="Proteomes" id="UP000237381"/>
    </source>
</evidence>
<feature type="binding site" evidence="8">
    <location>
        <position position="296"/>
    </location>
    <ligand>
        <name>N(1)-(5-phospho-beta-D-ribosyl)glycinamide</name>
        <dbReference type="ChEBI" id="CHEBI:143788"/>
    </ligand>
</feature>
<dbReference type="EMBL" id="PQGA01000001">
    <property type="protein sequence ID" value="POR55713.1"/>
    <property type="molecule type" value="Genomic_DNA"/>
</dbReference>
<dbReference type="Proteomes" id="UP000237381">
    <property type="component" value="Unassembled WGS sequence"/>
</dbReference>
<feature type="binding site" evidence="8">
    <location>
        <position position="118"/>
    </location>
    <ligand>
        <name>ATP</name>
        <dbReference type="ChEBI" id="CHEBI:30616"/>
    </ligand>
</feature>
<dbReference type="AlphaFoldDB" id="A0A2S4MLU9"/>
<dbReference type="PROSITE" id="PS50975">
    <property type="entry name" value="ATP_GRASP"/>
    <property type="match status" value="1"/>
</dbReference>
<keyword evidence="11" id="KW-1185">Reference proteome</keyword>
<dbReference type="GO" id="GO:0005829">
    <property type="term" value="C:cytosol"/>
    <property type="evidence" value="ECO:0007669"/>
    <property type="project" value="TreeGrafter"/>
</dbReference>
<keyword evidence="6 8" id="KW-0067">ATP-binding</keyword>
<evidence type="ECO:0000256" key="5">
    <source>
        <dbReference type="ARBA" id="ARBA00022755"/>
    </source>
</evidence>
<dbReference type="NCBIfam" id="TIGR01142">
    <property type="entry name" value="purT"/>
    <property type="match status" value="1"/>
</dbReference>
<dbReference type="SUPFAM" id="SSF52440">
    <property type="entry name" value="PreATP-grasp domain"/>
    <property type="match status" value="1"/>
</dbReference>
<protein>
    <recommendedName>
        <fullName evidence="8">Formate-dependent phosphoribosylglycinamide formyltransferase</fullName>
        <ecNumber evidence="8">6.3.1.21</ecNumber>
    </recommendedName>
    <alternativeName>
        <fullName evidence="8">5'-phosphoribosylglycinamide transformylase 2</fullName>
    </alternativeName>
    <alternativeName>
        <fullName evidence="8">Formate-dependent GAR transformylase</fullName>
    </alternativeName>
    <alternativeName>
        <fullName evidence="8">GAR transformylase 2</fullName>
        <shortName evidence="8">GART 2</shortName>
    </alternativeName>
    <alternativeName>
        <fullName evidence="8">Non-folate glycinamide ribonucleotide transformylase</fullName>
    </alternativeName>
    <alternativeName>
        <fullName evidence="8">Phosphoribosylglycinamide formyltransferase 2</fullName>
    </alternativeName>
</protein>
<dbReference type="InterPro" id="IPR013815">
    <property type="entry name" value="ATP_grasp_subdomain_1"/>
</dbReference>
<reference evidence="10 11" key="1">
    <citation type="submission" date="2018-01" db="EMBL/GenBank/DDBJ databases">
        <title>Genomic Encyclopedia of Type Strains, Phase III (KMG-III): the genomes of soil and plant-associated and newly described type strains.</title>
        <authorList>
            <person name="Whitman W."/>
        </authorList>
    </citation>
    <scope>NUCLEOTIDE SEQUENCE [LARGE SCALE GENOMIC DNA]</scope>
    <source>
        <strain evidence="10 11">JCM 18070</strain>
    </source>
</reference>
<feature type="binding site" evidence="8">
    <location>
        <position position="159"/>
    </location>
    <ligand>
        <name>ATP</name>
        <dbReference type="ChEBI" id="CHEBI:30616"/>
    </ligand>
</feature>
<dbReference type="InterPro" id="IPR011054">
    <property type="entry name" value="Rudment_hybrid_motif"/>
</dbReference>
<dbReference type="InterPro" id="IPR005862">
    <property type="entry name" value="PurT"/>
</dbReference>
<dbReference type="PANTHER" id="PTHR43055">
    <property type="entry name" value="FORMATE-DEPENDENT PHOSPHORIBOSYLGLYCINAMIDE FORMYLTRANSFERASE"/>
    <property type="match status" value="1"/>
</dbReference>
<evidence type="ECO:0000256" key="7">
    <source>
        <dbReference type="ARBA" id="ARBA00022842"/>
    </source>
</evidence>
<feature type="binding site" evidence="8">
    <location>
        <position position="85"/>
    </location>
    <ligand>
        <name>N(1)-(5-phospho-beta-D-ribosyl)glycinamide</name>
        <dbReference type="ChEBI" id="CHEBI:143788"/>
    </ligand>
</feature>
<evidence type="ECO:0000256" key="2">
    <source>
        <dbReference type="ARBA" id="ARBA00022598"/>
    </source>
</evidence>
<dbReference type="RefSeq" id="WP_103701512.1">
    <property type="nucleotide sequence ID" value="NZ_PQGA01000001.1"/>
</dbReference>
<dbReference type="InterPro" id="IPR011761">
    <property type="entry name" value="ATP-grasp"/>
</dbReference>
<dbReference type="Pfam" id="PF22660">
    <property type="entry name" value="RS_preATP-grasp-like"/>
    <property type="match status" value="1"/>
</dbReference>
<accession>A0A2S4MLU9</accession>
<dbReference type="GO" id="GO:0043815">
    <property type="term" value="F:phosphoribosylglycinamide formyltransferase 2 activity"/>
    <property type="evidence" value="ECO:0007669"/>
    <property type="project" value="UniProtKB-UniRule"/>
</dbReference>
<evidence type="ECO:0000256" key="3">
    <source>
        <dbReference type="ARBA" id="ARBA00022723"/>
    </source>
</evidence>
<dbReference type="GO" id="GO:0005524">
    <property type="term" value="F:ATP binding"/>
    <property type="evidence" value="ECO:0007669"/>
    <property type="project" value="UniProtKB-UniRule"/>
</dbReference>
<dbReference type="NCBIfam" id="NF006766">
    <property type="entry name" value="PRK09288.1"/>
    <property type="match status" value="1"/>
</dbReference>
<dbReference type="OrthoDB" id="9804625at2"/>
<keyword evidence="7 8" id="KW-0460">Magnesium</keyword>
<feature type="binding site" evidence="8">
    <location>
        <begin position="164"/>
        <end position="169"/>
    </location>
    <ligand>
        <name>ATP</name>
        <dbReference type="ChEBI" id="CHEBI:30616"/>
    </ligand>
</feature>
<keyword evidence="3 8" id="KW-0479">Metal-binding</keyword>
<feature type="binding site" evidence="8">
    <location>
        <position position="289"/>
    </location>
    <ligand>
        <name>Mg(2+)</name>
        <dbReference type="ChEBI" id="CHEBI:18420"/>
    </ligand>
</feature>
<dbReference type="UniPathway" id="UPA00074">
    <property type="reaction ID" value="UER00127"/>
</dbReference>
<comment type="caution">
    <text evidence="10">The sequence shown here is derived from an EMBL/GenBank/DDBJ whole genome shotgun (WGS) entry which is preliminary data.</text>
</comment>
<dbReference type="InterPro" id="IPR003135">
    <property type="entry name" value="ATP-grasp_carboxylate-amine"/>
</dbReference>
<comment type="function">
    <text evidence="8">Involved in the de novo purine biosynthesis. Catalyzes the transfer of formate to 5-phospho-ribosyl-glycinamide (GAR), producing 5-phospho-ribosyl-N-formylglycinamide (FGAR). Formate is provided by PurU via hydrolysis of 10-formyl-tetrahydrofolate.</text>
</comment>
<comment type="catalytic activity">
    <reaction evidence="8">
        <text>N(1)-(5-phospho-beta-D-ribosyl)glycinamide + formate + ATP = N(2)-formyl-N(1)-(5-phospho-beta-D-ribosyl)glycinamide + ADP + phosphate + H(+)</text>
        <dbReference type="Rhea" id="RHEA:24829"/>
        <dbReference type="ChEBI" id="CHEBI:15378"/>
        <dbReference type="ChEBI" id="CHEBI:15740"/>
        <dbReference type="ChEBI" id="CHEBI:30616"/>
        <dbReference type="ChEBI" id="CHEBI:43474"/>
        <dbReference type="ChEBI" id="CHEBI:143788"/>
        <dbReference type="ChEBI" id="CHEBI:147286"/>
        <dbReference type="ChEBI" id="CHEBI:456216"/>
        <dbReference type="EC" id="6.3.1.21"/>
    </reaction>
</comment>
<dbReference type="Gene3D" id="3.30.470.20">
    <property type="entry name" value="ATP-grasp fold, B domain"/>
    <property type="match status" value="1"/>
</dbReference>
<feature type="binding site" evidence="8">
    <location>
        <begin position="25"/>
        <end position="26"/>
    </location>
    <ligand>
        <name>N(1)-(5-phospho-beta-D-ribosyl)glycinamide</name>
        <dbReference type="ChEBI" id="CHEBI:143788"/>
    </ligand>
</feature>
<feature type="binding site" evidence="8">
    <location>
        <position position="365"/>
    </location>
    <ligand>
        <name>N(1)-(5-phospho-beta-D-ribosyl)glycinamide</name>
        <dbReference type="ChEBI" id="CHEBI:143788"/>
    </ligand>
</feature>
<sequence length="409" mass="43531">MQTGPRIGTPLSASATRVMLLGAGELGKEVIIALQRLGVEVIAVDRYENAPGHQVAHRAHVIDMADPKALRALIDAERPHLVVPEIEAIATDALAAVESEGVAEVIPTARAAQLTMNREGIRRLAAEELGLPTSPYAFADSLDELKAGIAKVGYPCVVKPVMSSSGKGQSVLRSDADVEHAWQYALAGGRVNHGRVIVEGFIDFEYEITQLTVRATDPGSGQVETYYCDPIGHKQVDGDYVESWQPQPMSAKALERSREIAHKVTEALGGRGLFGVELFVRGDEVWFSEVSPRPHDTGLVTLASQRFSEFELHARAILGLPVDTTARGPGASAVIYGGMDARGIAFEGVADALAVPGADLRLFGKPESFVKRRMGVALATGADLEEARARARAAAAAVRPVPGDASNHD</sequence>
<dbReference type="Pfam" id="PF21244">
    <property type="entry name" value="PurT_C"/>
    <property type="match status" value="1"/>
</dbReference>
<dbReference type="InterPro" id="IPR048740">
    <property type="entry name" value="PurT_C"/>
</dbReference>
<dbReference type="Pfam" id="PF02222">
    <property type="entry name" value="ATP-grasp"/>
    <property type="match status" value="1"/>
</dbReference>
<keyword evidence="10" id="KW-0808">Transferase</keyword>
<dbReference type="HAMAP" id="MF_01643">
    <property type="entry name" value="PurT"/>
    <property type="match status" value="1"/>
</dbReference>
<keyword evidence="2 8" id="KW-0436">Ligase</keyword>
<dbReference type="GO" id="GO:0004644">
    <property type="term" value="F:phosphoribosylglycinamide formyltransferase activity"/>
    <property type="evidence" value="ECO:0007669"/>
    <property type="project" value="UniProtKB-UniRule"/>
</dbReference>
<keyword evidence="4 8" id="KW-0547">Nucleotide-binding</keyword>
<dbReference type="GO" id="GO:0000287">
    <property type="term" value="F:magnesium ion binding"/>
    <property type="evidence" value="ECO:0007669"/>
    <property type="project" value="UniProtKB-UniRule"/>
</dbReference>
<dbReference type="FunFam" id="3.40.50.20:FF:000007">
    <property type="entry name" value="Formate-dependent phosphoribosylglycinamide formyltransferase"/>
    <property type="match status" value="1"/>
</dbReference>
<gene>
    <name evidence="8" type="primary">purT</name>
    <name evidence="10" type="ORF">B0G62_101107</name>
</gene>
<dbReference type="EC" id="6.3.1.21" evidence="8"/>
<evidence type="ECO:0000256" key="6">
    <source>
        <dbReference type="ARBA" id="ARBA00022840"/>
    </source>
</evidence>
<feature type="binding site" evidence="8">
    <location>
        <position position="277"/>
    </location>
    <ligand>
        <name>Mg(2+)</name>
        <dbReference type="ChEBI" id="CHEBI:18420"/>
    </ligand>
</feature>
<dbReference type="InterPro" id="IPR054350">
    <property type="entry name" value="PurT/PurK_preATP-grasp"/>
</dbReference>
<comment type="pathway">
    <text evidence="8">Purine metabolism; IMP biosynthesis via de novo pathway; N(2)-formyl-N(1)-(5-phospho-D-ribosyl)glycinamide from N(1)-(5-phospho-D-ribosyl)glycinamide (formate route): step 1/1.</text>
</comment>
<dbReference type="FunFam" id="3.30.1490.20:FF:000013">
    <property type="entry name" value="Formate-dependent phosphoribosylglycinamide formyltransferase"/>
    <property type="match status" value="1"/>
</dbReference>
<dbReference type="PANTHER" id="PTHR43055:SF1">
    <property type="entry name" value="FORMATE-DEPENDENT PHOSPHORIBOSYLGLYCINAMIDE FORMYLTRANSFERASE"/>
    <property type="match status" value="1"/>
</dbReference>
<evidence type="ECO:0000256" key="8">
    <source>
        <dbReference type="HAMAP-Rule" id="MF_01643"/>
    </source>
</evidence>
<dbReference type="Gene3D" id="3.30.1490.20">
    <property type="entry name" value="ATP-grasp fold, A domain"/>
    <property type="match status" value="1"/>
</dbReference>
<organism evidence="10 11">
    <name type="scientific">Paraburkholderia eburnea</name>
    <dbReference type="NCBI Taxonomy" id="1189126"/>
    <lineage>
        <taxon>Bacteria</taxon>
        <taxon>Pseudomonadati</taxon>
        <taxon>Pseudomonadota</taxon>
        <taxon>Betaproteobacteria</taxon>
        <taxon>Burkholderiales</taxon>
        <taxon>Burkholderiaceae</taxon>
        <taxon>Paraburkholderia</taxon>
    </lineage>
</organism>
<evidence type="ECO:0000256" key="4">
    <source>
        <dbReference type="ARBA" id="ARBA00022741"/>
    </source>
</evidence>
<dbReference type="Gene3D" id="3.40.50.20">
    <property type="match status" value="1"/>
</dbReference>
<name>A0A2S4MLU9_9BURK</name>
<evidence type="ECO:0000313" key="10">
    <source>
        <dbReference type="EMBL" id="POR55713.1"/>
    </source>
</evidence>
<feature type="binding site" evidence="8">
    <location>
        <begin position="372"/>
        <end position="373"/>
    </location>
    <ligand>
        <name>N(1)-(5-phospho-beta-D-ribosyl)glycinamide</name>
        <dbReference type="ChEBI" id="CHEBI:143788"/>
    </ligand>
</feature>
<comment type="subunit">
    <text evidence="1 8">Homodimer.</text>
</comment>